<evidence type="ECO:0000313" key="3">
    <source>
        <dbReference type="Proteomes" id="UP000319004"/>
    </source>
</evidence>
<protein>
    <recommendedName>
        <fullName evidence="1">Transposase DDE domain-containing protein</fullName>
    </recommendedName>
</protein>
<organism evidence="2 3">
    <name type="scientific">Stieleria neptunia</name>
    <dbReference type="NCBI Taxonomy" id="2527979"/>
    <lineage>
        <taxon>Bacteria</taxon>
        <taxon>Pseudomonadati</taxon>
        <taxon>Planctomycetota</taxon>
        <taxon>Planctomycetia</taxon>
        <taxon>Pirellulales</taxon>
        <taxon>Pirellulaceae</taxon>
        <taxon>Stieleria</taxon>
    </lineage>
</organism>
<dbReference type="InterPro" id="IPR047960">
    <property type="entry name" value="Transpos_IS1380"/>
</dbReference>
<feature type="domain" description="Transposase DDE" evidence="1">
    <location>
        <begin position="49"/>
        <end position="489"/>
    </location>
</feature>
<dbReference type="InterPro" id="IPR025668">
    <property type="entry name" value="Tnp_DDE_dom"/>
</dbReference>
<dbReference type="EMBL" id="CP037423">
    <property type="protein sequence ID" value="QDV45296.1"/>
    <property type="molecule type" value="Genomic_DNA"/>
</dbReference>
<dbReference type="KEGG" id="snep:Enr13x_51720"/>
<dbReference type="NCBIfam" id="NF033539">
    <property type="entry name" value="transpos_IS1380"/>
    <property type="match status" value="1"/>
</dbReference>
<gene>
    <name evidence="2" type="ORF">Enr13x_51720</name>
</gene>
<accession>A0A518HWR2</accession>
<keyword evidence="3" id="KW-1185">Reference proteome</keyword>
<proteinExistence type="predicted"/>
<evidence type="ECO:0000259" key="1">
    <source>
        <dbReference type="Pfam" id="PF13701"/>
    </source>
</evidence>
<dbReference type="Proteomes" id="UP000319004">
    <property type="component" value="Chromosome"/>
</dbReference>
<dbReference type="AlphaFoldDB" id="A0A518HWR2"/>
<name>A0A518HWR2_9BACT</name>
<dbReference type="Pfam" id="PF13701">
    <property type="entry name" value="DDE_Tnp_1_4"/>
    <property type="match status" value="1"/>
</dbReference>
<evidence type="ECO:0000313" key="2">
    <source>
        <dbReference type="EMBL" id="QDV45296.1"/>
    </source>
</evidence>
<reference evidence="2 3" key="1">
    <citation type="submission" date="2019-03" db="EMBL/GenBank/DDBJ databases">
        <title>Deep-cultivation of Planctomycetes and their phenomic and genomic characterization uncovers novel biology.</title>
        <authorList>
            <person name="Wiegand S."/>
            <person name="Jogler M."/>
            <person name="Boedeker C."/>
            <person name="Pinto D."/>
            <person name="Vollmers J."/>
            <person name="Rivas-Marin E."/>
            <person name="Kohn T."/>
            <person name="Peeters S.H."/>
            <person name="Heuer A."/>
            <person name="Rast P."/>
            <person name="Oberbeckmann S."/>
            <person name="Bunk B."/>
            <person name="Jeske O."/>
            <person name="Meyerdierks A."/>
            <person name="Storesund J.E."/>
            <person name="Kallscheuer N."/>
            <person name="Luecker S."/>
            <person name="Lage O.M."/>
            <person name="Pohl T."/>
            <person name="Merkel B.J."/>
            <person name="Hornburger P."/>
            <person name="Mueller R.-W."/>
            <person name="Bruemmer F."/>
            <person name="Labrenz M."/>
            <person name="Spormann A.M."/>
            <person name="Op den Camp H."/>
            <person name="Overmann J."/>
            <person name="Amann R."/>
            <person name="Jetten M.S.M."/>
            <person name="Mascher T."/>
            <person name="Medema M.H."/>
            <person name="Devos D.P."/>
            <person name="Kaster A.-K."/>
            <person name="Ovreas L."/>
            <person name="Rohde M."/>
            <person name="Galperin M.Y."/>
            <person name="Jogler C."/>
        </authorList>
    </citation>
    <scope>NUCLEOTIDE SEQUENCE [LARGE SCALE GENOMIC DNA]</scope>
    <source>
        <strain evidence="2 3">Enr13</strain>
    </source>
</reference>
<sequence>MNDNLRRRFHRRKRVLLQRIDKKKGKTHTPMIRPLRAKYELANKVEAISCGGIGMIMQLVQQLGLRKHINQSAPVFKLHAPYDEADHVLNIALNLLAGGTCLEHLEHRRTDQAYLDALGAERIPDPTTAGDFCRRFDGFKLLLLMQGINAARKKVWKQQSDAFFEQATIEADGTMVETCGEKKEGVGINYKGQWGYHPLVVTLAETKELLYLANRSGNRPSGEGSSFYFDRAIELCRSAGFRKILLRGDTDFSSTQHLDRWDAQGVRFVFGYDANKTLTAIADSLDESAWKPLRRQRSTSKNPRAKRPNYKEQIVVENGYENKKLRAESYAEFPYQPGNCKRPYRMVAVRKNIDVTTGQQFLFSTEKYFFYISNEPKQEKQSRELIGDGNHRCDQENTISQLKASHALTAPLDSLESNWAYMLFASLAWTLKLWSGLMVRVKGNPGQKKARKRLRDRVIKMEFSTFLTSLIQIPAQVIRSSRQLKLRILTYRLGVENLFTLSDHIAMPLRT</sequence>